<organism evidence="2 3">
    <name type="scientific">Ceratitis capitata</name>
    <name type="common">Mediterranean fruit fly</name>
    <name type="synonym">Tephritis capitata</name>
    <dbReference type="NCBI Taxonomy" id="7213"/>
    <lineage>
        <taxon>Eukaryota</taxon>
        <taxon>Metazoa</taxon>
        <taxon>Ecdysozoa</taxon>
        <taxon>Arthropoda</taxon>
        <taxon>Hexapoda</taxon>
        <taxon>Insecta</taxon>
        <taxon>Pterygota</taxon>
        <taxon>Neoptera</taxon>
        <taxon>Endopterygota</taxon>
        <taxon>Diptera</taxon>
        <taxon>Brachycera</taxon>
        <taxon>Muscomorpha</taxon>
        <taxon>Tephritoidea</taxon>
        <taxon>Tephritidae</taxon>
        <taxon>Ceratitis</taxon>
        <taxon>Ceratitis</taxon>
    </lineage>
</organism>
<gene>
    <name evidence="2" type="ORF">CCAP1982_LOCUS9264</name>
</gene>
<protein>
    <submittedName>
        <fullName evidence="2">(Mediterranean fruit fly) hypothetical protein</fullName>
    </submittedName>
</protein>
<dbReference type="EMBL" id="CAJHJT010000023">
    <property type="protein sequence ID" value="CAD7000789.1"/>
    <property type="molecule type" value="Genomic_DNA"/>
</dbReference>
<feature type="non-terminal residue" evidence="2">
    <location>
        <position position="1"/>
    </location>
</feature>
<feature type="non-terminal residue" evidence="2">
    <location>
        <position position="57"/>
    </location>
</feature>
<accession>A0A811UNW7</accession>
<dbReference type="AlphaFoldDB" id="A0A811UNW7"/>
<keyword evidence="3" id="KW-1185">Reference proteome</keyword>
<dbReference type="Proteomes" id="UP000606786">
    <property type="component" value="Unassembled WGS sequence"/>
</dbReference>
<sequence>WFGKEQPNWNGWECEQRPFPEKDIFFDNSSRSGTRNNRFTSSNQEKLREKKGKSQGY</sequence>
<proteinExistence type="predicted"/>
<reference evidence="2" key="1">
    <citation type="submission" date="2020-11" db="EMBL/GenBank/DDBJ databases">
        <authorList>
            <person name="Whitehead M."/>
        </authorList>
    </citation>
    <scope>NUCLEOTIDE SEQUENCE</scope>
    <source>
        <strain evidence="2">EGII</strain>
    </source>
</reference>
<feature type="region of interest" description="Disordered" evidence="1">
    <location>
        <begin position="23"/>
        <end position="57"/>
    </location>
</feature>
<evidence type="ECO:0000256" key="1">
    <source>
        <dbReference type="SAM" id="MobiDB-lite"/>
    </source>
</evidence>
<evidence type="ECO:0000313" key="3">
    <source>
        <dbReference type="Proteomes" id="UP000606786"/>
    </source>
</evidence>
<name>A0A811UNW7_CERCA</name>
<evidence type="ECO:0000313" key="2">
    <source>
        <dbReference type="EMBL" id="CAD7000789.1"/>
    </source>
</evidence>
<feature type="compositionally biased region" description="Polar residues" evidence="1">
    <location>
        <begin position="27"/>
        <end position="44"/>
    </location>
</feature>
<comment type="caution">
    <text evidence="2">The sequence shown here is derived from an EMBL/GenBank/DDBJ whole genome shotgun (WGS) entry which is preliminary data.</text>
</comment>